<accession>A0AAI8VII4</accession>
<reference evidence="1" key="1">
    <citation type="submission" date="2023-10" db="EMBL/GenBank/DDBJ databases">
        <authorList>
            <person name="Hackl T."/>
        </authorList>
    </citation>
    <scope>NUCLEOTIDE SEQUENCE</scope>
</reference>
<dbReference type="AlphaFoldDB" id="A0AAI8VII4"/>
<protein>
    <submittedName>
        <fullName evidence="1">Uu.00g129490.m01.CDS01</fullName>
    </submittedName>
</protein>
<evidence type="ECO:0000313" key="2">
    <source>
        <dbReference type="Proteomes" id="UP001295740"/>
    </source>
</evidence>
<comment type="caution">
    <text evidence="1">The sequence shown here is derived from an EMBL/GenBank/DDBJ whole genome shotgun (WGS) entry which is preliminary data.</text>
</comment>
<gene>
    <name evidence="1" type="ORF">KHLLAP_LOCUS6023</name>
</gene>
<evidence type="ECO:0000313" key="1">
    <source>
        <dbReference type="EMBL" id="CAJ2505555.1"/>
    </source>
</evidence>
<dbReference type="EMBL" id="CAUWAG010000007">
    <property type="protein sequence ID" value="CAJ2505555.1"/>
    <property type="molecule type" value="Genomic_DNA"/>
</dbReference>
<keyword evidence="2" id="KW-1185">Reference proteome</keyword>
<sequence length="127" mass="14090">MDTASYQTARVKVAALACCLSCSKNPYDSTRHDHIAIREILQNIRSIAVTFRDGLADDVVPQLLARLLMAFEAQEVGMDEVMALAASSFRDEAEWVSQETARHPGCNRITWWIMDNDSGSPMADVSI</sequence>
<organism evidence="1 2">
    <name type="scientific">Anthostomella pinea</name>
    <dbReference type="NCBI Taxonomy" id="933095"/>
    <lineage>
        <taxon>Eukaryota</taxon>
        <taxon>Fungi</taxon>
        <taxon>Dikarya</taxon>
        <taxon>Ascomycota</taxon>
        <taxon>Pezizomycotina</taxon>
        <taxon>Sordariomycetes</taxon>
        <taxon>Xylariomycetidae</taxon>
        <taxon>Xylariales</taxon>
        <taxon>Xylariaceae</taxon>
        <taxon>Anthostomella</taxon>
    </lineage>
</organism>
<name>A0AAI8VII4_9PEZI</name>
<dbReference type="Proteomes" id="UP001295740">
    <property type="component" value="Unassembled WGS sequence"/>
</dbReference>
<proteinExistence type="predicted"/>